<organism evidence="3 4">
    <name type="scientific">Schizopora paradoxa</name>
    <dbReference type="NCBI Taxonomy" id="27342"/>
    <lineage>
        <taxon>Eukaryota</taxon>
        <taxon>Fungi</taxon>
        <taxon>Dikarya</taxon>
        <taxon>Basidiomycota</taxon>
        <taxon>Agaricomycotina</taxon>
        <taxon>Agaricomycetes</taxon>
        <taxon>Hymenochaetales</taxon>
        <taxon>Schizoporaceae</taxon>
        <taxon>Schizopora</taxon>
    </lineage>
</organism>
<keyword evidence="1" id="KW-0677">Repeat</keyword>
<dbReference type="Pfam" id="PF01535">
    <property type="entry name" value="PPR"/>
    <property type="match status" value="1"/>
</dbReference>
<gene>
    <name evidence="3" type="ORF">SCHPADRAFT_543839</name>
</gene>
<feature type="region of interest" description="Disordered" evidence="2">
    <location>
        <begin position="199"/>
        <end position="223"/>
    </location>
</feature>
<accession>A0A0H2RYV8</accession>
<dbReference type="Proteomes" id="UP000053477">
    <property type="component" value="Unassembled WGS sequence"/>
</dbReference>
<evidence type="ECO:0000313" key="4">
    <source>
        <dbReference type="Proteomes" id="UP000053477"/>
    </source>
</evidence>
<dbReference type="AlphaFoldDB" id="A0A0H2RYV8"/>
<proteinExistence type="predicted"/>
<reference evidence="3 4" key="1">
    <citation type="submission" date="2015-04" db="EMBL/GenBank/DDBJ databases">
        <title>Complete genome sequence of Schizopora paradoxa KUC8140, a cosmopolitan wood degrader in East Asia.</title>
        <authorList>
            <consortium name="DOE Joint Genome Institute"/>
            <person name="Min B."/>
            <person name="Park H."/>
            <person name="Jang Y."/>
            <person name="Kim J.-J."/>
            <person name="Kim K.H."/>
            <person name="Pangilinan J."/>
            <person name="Lipzen A."/>
            <person name="Riley R."/>
            <person name="Grigoriev I.V."/>
            <person name="Spatafora J.W."/>
            <person name="Choi I.-G."/>
        </authorList>
    </citation>
    <scope>NUCLEOTIDE SEQUENCE [LARGE SCALE GENOMIC DNA]</scope>
    <source>
        <strain evidence="3 4">KUC8140</strain>
    </source>
</reference>
<dbReference type="PANTHER" id="PTHR47932">
    <property type="entry name" value="ATPASE EXPRESSION PROTEIN 3"/>
    <property type="match status" value="1"/>
</dbReference>
<dbReference type="InParanoid" id="A0A0H2RYV8"/>
<dbReference type="PANTHER" id="PTHR47932:SF44">
    <property type="entry name" value="MIOREX COMPLEX COMPONENT 1"/>
    <property type="match status" value="1"/>
</dbReference>
<evidence type="ECO:0000313" key="3">
    <source>
        <dbReference type="EMBL" id="KLO09926.1"/>
    </source>
</evidence>
<evidence type="ECO:0000256" key="2">
    <source>
        <dbReference type="SAM" id="MobiDB-lite"/>
    </source>
</evidence>
<dbReference type="STRING" id="27342.A0A0H2RYV8"/>
<evidence type="ECO:0000256" key="1">
    <source>
        <dbReference type="ARBA" id="ARBA00022737"/>
    </source>
</evidence>
<keyword evidence="4" id="KW-1185">Reference proteome</keyword>
<sequence>MQGIWSRSAWKFCNTRTPVKVVSQSLLNLDRQGGHPSRFLDASRTRSYSATSTLVDGVRPHVSSQAMGFQATFDGGTISKHISPNDVSRASAQAVRIACKQGMIPEAFAIVKSIHQAFHASSTTLTAESSTPPTATSLHPLLTGGNVSPRLASHALLHGLIRSGHTEKAGELAYSLLQRGTLVRTKSLEHAIGHLCSSGPGAATSNHETPVEPYGRPPKWTKGASPQLVENACTRLALQIFFAAKQHKQQRTKQMLQSLIDACLLQGEILVVSILFAFLIKQWQVRQAIEGGKTKVDVAAEMDPFPIEKSNWEGPDHDYHYPYPDRSFMTQTLSYIDASLCNKSMRDGSSVTTDQDTSVQALLILANLLDERLIPFEEVAILIRALHAYPAALGKLYARRGRIWRKENVQLYLQGVLDRLIDEVIASNKDPPDIRCKARNRLRMPLDRVSYNALLHYTLRHRMSPSRADAIIHHMAKRRDTSCHPNISTLNTLMRDATLLQRNDIVLKTLEFLKSNLSYLDSSQEVAVYDRIIRDIANTSSRVIGAGLKPKQPQYMTEHFELRIPQASTRRVRLNMNADTLNICISSVTAAGSPEAATEILFLLFPELRSKRRKMESRKQVVMRAARLGPRFITTMLNALSKAGRTDLAEKLWFIAREAETQSCNLALGPWCLPMEAYTVMLQIYAKESKKGSSCGTGDSTSAKMRVDSLGWGYPFRRVQRKLGQSAFTRREAARRMGWLLLKSFYDARAQTQEVATTSKHSERMALKAPDSRFFNAALKLFGVFGRQNKRPPSYWHRLIRRAEKMYISTGHLGPKPNSATLQILAAIRNEGLPIPALFSRPAIPSSLNAPQSVTHDLSVPLKPARYDEPPHSLPAFKTRGVHVSKGWKVGRLRRVHRSRKQS</sequence>
<dbReference type="EMBL" id="KQ086041">
    <property type="protein sequence ID" value="KLO09926.1"/>
    <property type="molecule type" value="Genomic_DNA"/>
</dbReference>
<protein>
    <submittedName>
        <fullName evidence="3">Uncharacterized protein</fullName>
    </submittedName>
</protein>
<dbReference type="InterPro" id="IPR002885">
    <property type="entry name" value="PPR_rpt"/>
</dbReference>
<dbReference type="OrthoDB" id="2554293at2759"/>
<name>A0A0H2RYV8_9AGAM</name>